<evidence type="ECO:0000259" key="3">
    <source>
        <dbReference type="Pfam" id="PF14346"/>
    </source>
</evidence>
<evidence type="ECO:0000256" key="1">
    <source>
        <dbReference type="SAM" id="Coils"/>
    </source>
</evidence>
<reference evidence="4 5" key="1">
    <citation type="journal article" date="2013" name="Genome Announc.">
        <title>Genome Sequence of the Polycyclic Aromatic Hydrocarbon-Degrading Bacterium Strain Marinobacter nanhaiticus D15-8WT.</title>
        <authorList>
            <person name="Cui Z."/>
            <person name="Gao W."/>
            <person name="Li Q."/>
            <person name="Xu G."/>
            <person name="Zheng L."/>
        </authorList>
    </citation>
    <scope>NUCLEOTIDE SEQUENCE [LARGE SCALE GENOMIC DNA]</scope>
    <source>
        <strain evidence="4 5">D15-8W</strain>
    </source>
</reference>
<dbReference type="AlphaFoldDB" id="N6WWG2"/>
<dbReference type="Gene3D" id="1.20.1270.390">
    <property type="match status" value="1"/>
</dbReference>
<dbReference type="Proteomes" id="UP000013165">
    <property type="component" value="Unassembled WGS sequence"/>
</dbReference>
<feature type="domain" description="DUF4398" evidence="3">
    <location>
        <begin position="33"/>
        <end position="108"/>
    </location>
</feature>
<dbReference type="EMBL" id="APLQ01000011">
    <property type="protein sequence ID" value="ENO15392.1"/>
    <property type="molecule type" value="Genomic_DNA"/>
</dbReference>
<dbReference type="InterPro" id="IPR025511">
    <property type="entry name" value="DUF4398"/>
</dbReference>
<feature type="coiled-coil region" evidence="1">
    <location>
        <begin position="57"/>
        <end position="126"/>
    </location>
</feature>
<protein>
    <submittedName>
        <fullName evidence="4">DUF4398 domain-containing protein</fullName>
    </submittedName>
</protein>
<sequence>MIRYDKAGRIALVFGLTTLMAACASKGTVPHQDLNAAEESVRQAEAADARDFEPVLLNRAQNKVADARQLIDQEDYQEAERMLEQAQVDAQLAGARSETAKARNAVEEVNQSIEQLRQQLNSIEQQ</sequence>
<accession>N6WWG2</accession>
<evidence type="ECO:0000256" key="2">
    <source>
        <dbReference type="SAM" id="SignalP"/>
    </source>
</evidence>
<dbReference type="PATRIC" id="fig|626887.3.peg.1712"/>
<name>N6WWG2_9GAMM</name>
<evidence type="ECO:0000313" key="4">
    <source>
        <dbReference type="EMBL" id="ENO15392.1"/>
    </source>
</evidence>
<dbReference type="PROSITE" id="PS51257">
    <property type="entry name" value="PROKAR_LIPOPROTEIN"/>
    <property type="match status" value="1"/>
</dbReference>
<dbReference type="OrthoDB" id="9815390at2"/>
<dbReference type="STRING" id="626887.J057_08576"/>
<dbReference type="Pfam" id="PF14346">
    <property type="entry name" value="DUF4398"/>
    <property type="match status" value="1"/>
</dbReference>
<keyword evidence="1" id="KW-0175">Coiled coil</keyword>
<dbReference type="eggNOG" id="ENOG50339TY">
    <property type="taxonomic scope" value="Bacteria"/>
</dbReference>
<proteinExistence type="predicted"/>
<keyword evidence="5" id="KW-1185">Reference proteome</keyword>
<comment type="caution">
    <text evidence="4">The sequence shown here is derived from an EMBL/GenBank/DDBJ whole genome shotgun (WGS) entry which is preliminary data.</text>
</comment>
<evidence type="ECO:0000313" key="5">
    <source>
        <dbReference type="Proteomes" id="UP000013165"/>
    </source>
</evidence>
<organism evidence="4 5">
    <name type="scientific">Marinobacter nanhaiticus D15-8W</name>
    <dbReference type="NCBI Taxonomy" id="626887"/>
    <lineage>
        <taxon>Bacteria</taxon>
        <taxon>Pseudomonadati</taxon>
        <taxon>Pseudomonadota</taxon>
        <taxon>Gammaproteobacteria</taxon>
        <taxon>Pseudomonadales</taxon>
        <taxon>Marinobacteraceae</taxon>
        <taxon>Marinobacter</taxon>
    </lineage>
</organism>
<keyword evidence="2" id="KW-0732">Signal</keyword>
<feature type="chain" id="PRO_5004127196" evidence="2">
    <location>
        <begin position="22"/>
        <end position="126"/>
    </location>
</feature>
<dbReference type="HOGENOM" id="CLU_132461_0_1_6"/>
<gene>
    <name evidence="4" type="ORF">J057_08576</name>
</gene>
<feature type="signal peptide" evidence="2">
    <location>
        <begin position="1"/>
        <end position="21"/>
    </location>
</feature>
<dbReference type="RefSeq" id="WP_004579688.1">
    <property type="nucleotide sequence ID" value="NZ_AP028878.1"/>
</dbReference>